<keyword evidence="4" id="KW-1185">Reference proteome</keyword>
<protein>
    <submittedName>
        <fullName evidence="3">Uncharacterized protein</fullName>
    </submittedName>
</protein>
<keyword evidence="2" id="KW-0732">Signal</keyword>
<dbReference type="EMBL" id="DF836322">
    <property type="protein sequence ID" value="GAN03085.1"/>
    <property type="molecule type" value="Genomic_DNA"/>
</dbReference>
<feature type="compositionally biased region" description="Pro residues" evidence="1">
    <location>
        <begin position="145"/>
        <end position="172"/>
    </location>
</feature>
<feature type="compositionally biased region" description="Acidic residues" evidence="1">
    <location>
        <begin position="77"/>
        <end position="103"/>
    </location>
</feature>
<name>A0A0C9LSR1_9FUNG</name>
<dbReference type="Proteomes" id="UP000053815">
    <property type="component" value="Unassembled WGS sequence"/>
</dbReference>
<organism evidence="3">
    <name type="scientific">Mucor ambiguus</name>
    <dbReference type="NCBI Taxonomy" id="91626"/>
    <lineage>
        <taxon>Eukaryota</taxon>
        <taxon>Fungi</taxon>
        <taxon>Fungi incertae sedis</taxon>
        <taxon>Mucoromycota</taxon>
        <taxon>Mucoromycotina</taxon>
        <taxon>Mucoromycetes</taxon>
        <taxon>Mucorales</taxon>
        <taxon>Mucorineae</taxon>
        <taxon>Mucoraceae</taxon>
        <taxon>Mucor</taxon>
    </lineage>
</organism>
<feature type="compositionally biased region" description="Basic and acidic residues" evidence="1">
    <location>
        <begin position="117"/>
        <end position="126"/>
    </location>
</feature>
<evidence type="ECO:0000313" key="4">
    <source>
        <dbReference type="Proteomes" id="UP000053815"/>
    </source>
</evidence>
<sequence>MFRLSKSVAILLVAFLVTLIHVSAAPVERPVISAAETSDTEKASFNTLYDMYKPLYDQYYAQLASNSLVARSHENDDHDECDDDDSCNDSDDWHDECHDDDSCDNEHDDCHEDDSCDDGHDSHEESIETGSISATSGTSATVIYPPFPPLPPFPSFPPPPTFPPFPPFPPSS</sequence>
<reference evidence="3" key="1">
    <citation type="submission" date="2014-09" db="EMBL/GenBank/DDBJ databases">
        <title>Draft genome sequence of an oleaginous Mucoromycotina fungus Mucor ambiguus NBRC6742.</title>
        <authorList>
            <person name="Takeda I."/>
            <person name="Yamane N."/>
            <person name="Morita T."/>
            <person name="Tamano K."/>
            <person name="Machida M."/>
            <person name="Baker S."/>
            <person name="Koike H."/>
        </authorList>
    </citation>
    <scope>NUCLEOTIDE SEQUENCE</scope>
    <source>
        <strain evidence="3">NBRC 6742</strain>
    </source>
</reference>
<feature type="compositionally biased region" description="Low complexity" evidence="1">
    <location>
        <begin position="128"/>
        <end position="141"/>
    </location>
</feature>
<feature type="signal peptide" evidence="2">
    <location>
        <begin position="1"/>
        <end position="24"/>
    </location>
</feature>
<accession>A0A0C9LSR1</accession>
<proteinExistence type="predicted"/>
<evidence type="ECO:0000256" key="2">
    <source>
        <dbReference type="SAM" id="SignalP"/>
    </source>
</evidence>
<dbReference type="AlphaFoldDB" id="A0A0C9LSR1"/>
<feature type="region of interest" description="Disordered" evidence="1">
    <location>
        <begin position="71"/>
        <end position="172"/>
    </location>
</feature>
<dbReference type="OrthoDB" id="2285962at2759"/>
<evidence type="ECO:0000256" key="1">
    <source>
        <dbReference type="SAM" id="MobiDB-lite"/>
    </source>
</evidence>
<evidence type="ECO:0000313" key="3">
    <source>
        <dbReference type="EMBL" id="GAN03085.1"/>
    </source>
</evidence>
<gene>
    <name evidence="3" type="ORF">MAM1_0033d02536</name>
</gene>
<feature type="chain" id="PRO_5002199301" evidence="2">
    <location>
        <begin position="25"/>
        <end position="172"/>
    </location>
</feature>